<dbReference type="Gene3D" id="2.40.50.230">
    <property type="entry name" value="Gp5 N-terminal domain"/>
    <property type="match status" value="1"/>
</dbReference>
<evidence type="ECO:0000256" key="1">
    <source>
        <dbReference type="SAM" id="MobiDB-lite"/>
    </source>
</evidence>
<dbReference type="InterPro" id="IPR006531">
    <property type="entry name" value="Gp5/Vgr_OB"/>
</dbReference>
<protein>
    <submittedName>
        <fullName evidence="4">Uncharacterized protein conserved in bacteria</fullName>
    </submittedName>
</protein>
<evidence type="ECO:0000259" key="2">
    <source>
        <dbReference type="Pfam" id="PF04717"/>
    </source>
</evidence>
<dbReference type="AlphaFoldDB" id="A0A239WJT3"/>
<proteinExistence type="predicted"/>
<feature type="compositionally biased region" description="Basic and acidic residues" evidence="1">
    <location>
        <begin position="332"/>
        <end position="342"/>
    </location>
</feature>
<dbReference type="SUPFAM" id="SSF69255">
    <property type="entry name" value="gp5 N-terminal domain-like"/>
    <property type="match status" value="1"/>
</dbReference>
<sequence length="375" mass="40357">MSPLGTCKRVAKFSEVGDQVMVNSQQSAAGSAGVEVFTVSGNTSIPFLYPGCVADINMRKPDSNKTSYFTRIMVTEATHQVDAIGNYKGTFKAIASDTGFIPRPEFTVPVAQPQIATVVSNSDPKGQGCVTVRFDWQLHDTTNFIRMMAPDAGGTDQVTQNRGYVAIPEVGDQVMVGFQFNHPDRPFVMGGMFHGGTALGGGSNNSVKSIMTRSGHKIIFTEDESIVITDKSGNEIHLDTTGSNINITAPETMTLNCKNMNINVTENMTSIIGQDQSTSVGANQSNMVGQNITESAGMNKTTSVGMLNMLSVGTDFITNVLGKMTEFIQGNKESHTENDRTRVASGKISVQSNDVYEQHSQKEVKNASGEQSKNH</sequence>
<gene>
    <name evidence="4" type="ORF">SAMEA4412677_00373</name>
</gene>
<organism evidence="4 5">
    <name type="scientific">Chryseobacterium taklimakanense</name>
    <dbReference type="NCBI Taxonomy" id="536441"/>
    <lineage>
        <taxon>Bacteria</taxon>
        <taxon>Pseudomonadati</taxon>
        <taxon>Bacteroidota</taxon>
        <taxon>Flavobacteriia</taxon>
        <taxon>Flavobacteriales</taxon>
        <taxon>Weeksellaceae</taxon>
        <taxon>Chryseobacterium group</taxon>
        <taxon>Chryseobacterium</taxon>
    </lineage>
</organism>
<feature type="domain" description="Gp5/Type VI secretion system Vgr protein OB-fold" evidence="2">
    <location>
        <begin position="115"/>
        <end position="193"/>
    </location>
</feature>
<dbReference type="Pfam" id="PF04717">
    <property type="entry name" value="Phage_base_V"/>
    <property type="match status" value="1"/>
</dbReference>
<accession>A0A239WJT3</accession>
<feature type="compositionally biased region" description="Basic and acidic residues" evidence="1">
    <location>
        <begin position="356"/>
        <end position="365"/>
    </location>
</feature>
<dbReference type="Pfam" id="PF22178">
    <property type="entry name" value="Gp5_trimer_C"/>
    <property type="match status" value="1"/>
</dbReference>
<dbReference type="InterPro" id="IPR054030">
    <property type="entry name" value="Gp5_Vgr_C"/>
</dbReference>
<feature type="domain" description="Gp5/Type VI secretion system Vgr C-terminal trimerisation" evidence="3">
    <location>
        <begin position="258"/>
        <end position="334"/>
    </location>
</feature>
<feature type="region of interest" description="Disordered" evidence="1">
    <location>
        <begin position="331"/>
        <end position="375"/>
    </location>
</feature>
<reference evidence="4 5" key="1">
    <citation type="submission" date="2017-06" db="EMBL/GenBank/DDBJ databases">
        <authorList>
            <consortium name="Pathogen Informatics"/>
        </authorList>
    </citation>
    <scope>NUCLEOTIDE SEQUENCE [LARGE SCALE GENOMIC DNA]</scope>
    <source>
        <strain evidence="4 5">NCTC13490</strain>
    </source>
</reference>
<dbReference type="Proteomes" id="UP000215196">
    <property type="component" value="Chromosome 1"/>
</dbReference>
<evidence type="ECO:0000259" key="3">
    <source>
        <dbReference type="Pfam" id="PF22178"/>
    </source>
</evidence>
<dbReference type="InterPro" id="IPR037026">
    <property type="entry name" value="Vgr_OB-fold_dom_sf"/>
</dbReference>
<dbReference type="EMBL" id="LT906465">
    <property type="protein sequence ID" value="SNV34905.1"/>
    <property type="molecule type" value="Genomic_DNA"/>
</dbReference>
<evidence type="ECO:0000313" key="4">
    <source>
        <dbReference type="EMBL" id="SNV34905.1"/>
    </source>
</evidence>
<keyword evidence="5" id="KW-1185">Reference proteome</keyword>
<dbReference type="KEGG" id="ctak:4412677_00373"/>
<evidence type="ECO:0000313" key="5">
    <source>
        <dbReference type="Proteomes" id="UP000215196"/>
    </source>
</evidence>
<dbReference type="SUPFAM" id="SSF69349">
    <property type="entry name" value="Phage fibre proteins"/>
    <property type="match status" value="1"/>
</dbReference>
<name>A0A239WJT3_9FLAO</name>